<dbReference type="PANTHER" id="PTHR44998">
    <property type="match status" value="1"/>
</dbReference>
<feature type="domain" description="O-GlcNAc transferase C-terminal" evidence="10">
    <location>
        <begin position="186"/>
        <end position="346"/>
    </location>
</feature>
<gene>
    <name evidence="11" type="ORF">NBRC116598_37030</name>
</gene>
<evidence type="ECO:0000256" key="2">
    <source>
        <dbReference type="ARBA" id="ARBA00005386"/>
    </source>
</evidence>
<evidence type="ECO:0000256" key="7">
    <source>
        <dbReference type="ARBA" id="ARBA00022803"/>
    </source>
</evidence>
<feature type="region of interest" description="Disordered" evidence="9">
    <location>
        <begin position="553"/>
        <end position="576"/>
    </location>
</feature>
<dbReference type="EMBL" id="BAABWU010000020">
    <property type="protein sequence ID" value="GAA6198258.1"/>
    <property type="molecule type" value="Genomic_DNA"/>
</dbReference>
<evidence type="ECO:0000256" key="4">
    <source>
        <dbReference type="ARBA" id="ARBA00022676"/>
    </source>
</evidence>
<dbReference type="Gene3D" id="1.25.40.10">
    <property type="entry name" value="Tetratricopeptide repeat domain"/>
    <property type="match status" value="1"/>
</dbReference>
<dbReference type="Gene3D" id="3.40.50.11380">
    <property type="match status" value="1"/>
</dbReference>
<dbReference type="InterPro" id="IPR011990">
    <property type="entry name" value="TPR-like_helical_dom_sf"/>
</dbReference>
<dbReference type="InterPro" id="IPR029489">
    <property type="entry name" value="OGT/SEC/SPY_C"/>
</dbReference>
<dbReference type="Gene3D" id="3.40.50.2000">
    <property type="entry name" value="Glycogen Phosphorylase B"/>
    <property type="match status" value="1"/>
</dbReference>
<comment type="caution">
    <text evidence="11">The sequence shown here is derived from an EMBL/GenBank/DDBJ whole genome shotgun (WGS) entry which is preliminary data.</text>
</comment>
<organism evidence="11 12">
    <name type="scientific">Pseudophaeobacter arcticus</name>
    <dbReference type="NCBI Taxonomy" id="385492"/>
    <lineage>
        <taxon>Bacteria</taxon>
        <taxon>Pseudomonadati</taxon>
        <taxon>Pseudomonadota</taxon>
        <taxon>Alphaproteobacteria</taxon>
        <taxon>Rhodobacterales</taxon>
        <taxon>Paracoccaceae</taxon>
        <taxon>Pseudophaeobacter</taxon>
    </lineage>
</organism>
<evidence type="ECO:0000313" key="12">
    <source>
        <dbReference type="Proteomes" id="UP001441944"/>
    </source>
</evidence>
<dbReference type="PROSITE" id="PS50005">
    <property type="entry name" value="TPR"/>
    <property type="match status" value="1"/>
</dbReference>
<keyword evidence="7 8" id="KW-0802">TPR repeat</keyword>
<evidence type="ECO:0000256" key="5">
    <source>
        <dbReference type="ARBA" id="ARBA00022679"/>
    </source>
</evidence>
<accession>A0ABQ0AQV2</accession>
<evidence type="ECO:0000259" key="10">
    <source>
        <dbReference type="Pfam" id="PF13844"/>
    </source>
</evidence>
<evidence type="ECO:0000256" key="1">
    <source>
        <dbReference type="ARBA" id="ARBA00004922"/>
    </source>
</evidence>
<evidence type="ECO:0000313" key="11">
    <source>
        <dbReference type="EMBL" id="GAA6198258.1"/>
    </source>
</evidence>
<dbReference type="PANTHER" id="PTHR44998:SF1">
    <property type="entry name" value="UDP-N-ACETYLGLUCOSAMINE--PEPTIDE N-ACETYLGLUCOSAMINYLTRANSFERASE 110 KDA SUBUNIT"/>
    <property type="match status" value="1"/>
</dbReference>
<dbReference type="Pfam" id="PF13844">
    <property type="entry name" value="Glyco_transf_41"/>
    <property type="match status" value="2"/>
</dbReference>
<keyword evidence="12" id="KW-1185">Reference proteome</keyword>
<dbReference type="InterPro" id="IPR019734">
    <property type="entry name" value="TPR_rpt"/>
</dbReference>
<evidence type="ECO:0000256" key="8">
    <source>
        <dbReference type="PROSITE-ProRule" id="PRU00339"/>
    </source>
</evidence>
<reference evidence="11 12" key="1">
    <citation type="submission" date="2024-04" db="EMBL/GenBank/DDBJ databases">
        <title>Draft genome sequence of Pseudophaeobacter arcticus NBRC 116598.</title>
        <authorList>
            <person name="Miyakawa T."/>
            <person name="Kusuya Y."/>
            <person name="Miura T."/>
        </authorList>
    </citation>
    <scope>NUCLEOTIDE SEQUENCE [LARGE SCALE GENOMIC DNA]</scope>
    <source>
        <strain evidence="11 12">SU-CL00105</strain>
    </source>
</reference>
<protein>
    <recommendedName>
        <fullName evidence="3">protein O-GlcNAc transferase</fullName>
        <ecNumber evidence="3">2.4.1.255</ecNumber>
    </recommendedName>
</protein>
<dbReference type="SUPFAM" id="SSF48452">
    <property type="entry name" value="TPR-like"/>
    <property type="match status" value="2"/>
</dbReference>
<evidence type="ECO:0000256" key="3">
    <source>
        <dbReference type="ARBA" id="ARBA00011970"/>
    </source>
</evidence>
<dbReference type="SMART" id="SM00028">
    <property type="entry name" value="TPR"/>
    <property type="match status" value="2"/>
</dbReference>
<evidence type="ECO:0000256" key="9">
    <source>
        <dbReference type="SAM" id="MobiDB-lite"/>
    </source>
</evidence>
<dbReference type="Proteomes" id="UP001441944">
    <property type="component" value="Unassembled WGS sequence"/>
</dbReference>
<name>A0ABQ0AQV2_9RHOB</name>
<keyword evidence="5" id="KW-0808">Transferase</keyword>
<feature type="domain" description="O-GlcNAc transferase C-terminal" evidence="10">
    <location>
        <begin position="350"/>
        <end position="541"/>
    </location>
</feature>
<keyword evidence="6" id="KW-0677">Repeat</keyword>
<keyword evidence="4" id="KW-0328">Glycosyltransferase</keyword>
<sequence length="576" mass="64516">MVDQKAAGQLESHLLYKDILLARVNNEYTKVGQLSQQGVEQFPTEARFYLYLAKSFSQSGNYLEALKHLTQGLALEPQNSEILVAIGGTLDGWGKPHDAKGFYQAALAVDPANAQAISHLFNLSLAECDWSFFPKLPDMLKALEQANTLGNPFNILPLTDAPGLHKSHLMHRDRSMQKNVVKNDKFKPQVSPGEKIRIGYFSSDFHNHATMFLLGKFFENHDRDRFEVFLYDLQELVDTDVGRQIRSNAQSYVSLVGMTDMQAAERARADGLDIAVDMKGYTKGCRPLIFSQRVAPTQVSYLGYPGTSGISNMDYFVGDPVTVPAKNRRFFNEKIIYMPNCYQANDNLRPHPDVIPSKAELGLPEDKFIFCSLNNPNKVTPVEYDIWMRLLHAVPDSVLWILAPSEHQKKNLTDEAAARGIGPERLVFAGRVSTKAHLARLPQADLFLDTFNCCAHTTASETLWSGVPLITKPGEQFASRVAASLLTAIGCEDLITQSAEDYFDLALKLAQDPEALGQIKQRLKDNLWTTPLYDSESYLRDFQDLMEKAVTRQRSGQAPKHLFLGEEPTSPKKNAR</sequence>
<dbReference type="EC" id="2.4.1.255" evidence="3"/>
<comment type="similarity">
    <text evidence="2">Belongs to the glycosyltransferase 41 family. O-GlcNAc transferase subfamily.</text>
</comment>
<proteinExistence type="inferred from homology"/>
<feature type="repeat" description="TPR" evidence="8">
    <location>
        <begin position="46"/>
        <end position="79"/>
    </location>
</feature>
<comment type="pathway">
    <text evidence="1">Protein modification; protein glycosylation.</text>
</comment>
<evidence type="ECO:0000256" key="6">
    <source>
        <dbReference type="ARBA" id="ARBA00022737"/>
    </source>
</evidence>